<dbReference type="EMBL" id="MU069900">
    <property type="protein sequence ID" value="KAF5832067.1"/>
    <property type="molecule type" value="Genomic_DNA"/>
</dbReference>
<keyword evidence="1" id="KW-0175">Coiled coil</keyword>
<comment type="caution">
    <text evidence="3">The sequence shown here is derived from an EMBL/GenBank/DDBJ whole genome shotgun (WGS) entry which is preliminary data.</text>
</comment>
<sequence length="339" mass="38865">MDHHRPSILHRPLRNGSLATKETREEQFQREQEALRRRAAVQQEHMNRLTATLYPTEETKAAAAAEAQRQLQAHQAAKLQAQMMERKMEEEQERAWAQHSSSKVPSPTSGQPVWSTASMYYSSDFDERAARRRYEEEVFAANMMAARQRAYEQQRQKAEEEEAARRLLAEESNFWNLGVRSERWLPPERRLHSPRSPKEPLSAEPHPPVWTWASDQVARNYVPPRTGGLDCRSSPDKPNPARPKTPWALDEELDAAARTKQQQQLQQQQSLQQVQQRYQCRPASASYTGAKAVPWATDLDPPSTAAPAHAPGRRHLQYLPQQRDPDAFGARVDRGIPFS</sequence>
<dbReference type="Proteomes" id="UP000815325">
    <property type="component" value="Unassembled WGS sequence"/>
</dbReference>
<reference evidence="3" key="1">
    <citation type="submission" date="2017-08" db="EMBL/GenBank/DDBJ databases">
        <authorList>
            <person name="Polle J.E."/>
            <person name="Barry K."/>
            <person name="Cushman J."/>
            <person name="Schmutz J."/>
            <person name="Tran D."/>
            <person name="Hathwaick L.T."/>
            <person name="Yim W.C."/>
            <person name="Jenkins J."/>
            <person name="Mckie-Krisberg Z.M."/>
            <person name="Prochnik S."/>
            <person name="Lindquist E."/>
            <person name="Dockter R.B."/>
            <person name="Adam C."/>
            <person name="Molina H."/>
            <person name="Bunkerborg J."/>
            <person name="Jin E."/>
            <person name="Buchheim M."/>
            <person name="Magnuson J."/>
        </authorList>
    </citation>
    <scope>NUCLEOTIDE SEQUENCE</scope>
    <source>
        <strain evidence="3">CCAP 19/18</strain>
    </source>
</reference>
<feature type="compositionally biased region" description="Basic and acidic residues" evidence="2">
    <location>
        <begin position="21"/>
        <end position="33"/>
    </location>
</feature>
<feature type="region of interest" description="Disordered" evidence="2">
    <location>
        <begin position="221"/>
        <end position="246"/>
    </location>
</feature>
<organism evidence="3 4">
    <name type="scientific">Dunaliella salina</name>
    <name type="common">Green alga</name>
    <name type="synonym">Protococcus salinus</name>
    <dbReference type="NCBI Taxonomy" id="3046"/>
    <lineage>
        <taxon>Eukaryota</taxon>
        <taxon>Viridiplantae</taxon>
        <taxon>Chlorophyta</taxon>
        <taxon>core chlorophytes</taxon>
        <taxon>Chlorophyceae</taxon>
        <taxon>CS clade</taxon>
        <taxon>Chlamydomonadales</taxon>
        <taxon>Dunaliellaceae</taxon>
        <taxon>Dunaliella</taxon>
    </lineage>
</organism>
<gene>
    <name evidence="3" type="ORF">DUNSADRAFT_12180</name>
</gene>
<feature type="region of interest" description="Disordered" evidence="2">
    <location>
        <begin position="1"/>
        <end position="33"/>
    </location>
</feature>
<protein>
    <submittedName>
        <fullName evidence="3">Uncharacterized protein</fullName>
    </submittedName>
</protein>
<proteinExistence type="predicted"/>
<name>A0ABQ7GBT8_DUNSA</name>
<feature type="compositionally biased region" description="Polar residues" evidence="2">
    <location>
        <begin position="98"/>
        <end position="112"/>
    </location>
</feature>
<keyword evidence="4" id="KW-1185">Reference proteome</keyword>
<evidence type="ECO:0000313" key="4">
    <source>
        <dbReference type="Proteomes" id="UP000815325"/>
    </source>
</evidence>
<evidence type="ECO:0000313" key="3">
    <source>
        <dbReference type="EMBL" id="KAF5832067.1"/>
    </source>
</evidence>
<feature type="compositionally biased region" description="Basic and acidic residues" evidence="2">
    <location>
        <begin position="323"/>
        <end position="339"/>
    </location>
</feature>
<evidence type="ECO:0000256" key="1">
    <source>
        <dbReference type="SAM" id="Coils"/>
    </source>
</evidence>
<feature type="compositionally biased region" description="Basic residues" evidence="2">
    <location>
        <begin position="1"/>
        <end position="13"/>
    </location>
</feature>
<feature type="region of interest" description="Disordered" evidence="2">
    <location>
        <begin position="92"/>
        <end position="112"/>
    </location>
</feature>
<feature type="coiled-coil region" evidence="1">
    <location>
        <begin position="141"/>
        <end position="171"/>
    </location>
</feature>
<accession>A0ABQ7GBT8</accession>
<evidence type="ECO:0000256" key="2">
    <source>
        <dbReference type="SAM" id="MobiDB-lite"/>
    </source>
</evidence>
<feature type="region of interest" description="Disordered" evidence="2">
    <location>
        <begin position="188"/>
        <end position="209"/>
    </location>
</feature>
<feature type="region of interest" description="Disordered" evidence="2">
    <location>
        <begin position="294"/>
        <end position="339"/>
    </location>
</feature>